<keyword evidence="4 7" id="KW-0812">Transmembrane</keyword>
<evidence type="ECO:0000256" key="5">
    <source>
        <dbReference type="ARBA" id="ARBA00022989"/>
    </source>
</evidence>
<keyword evidence="2" id="KW-0813">Transport</keyword>
<dbReference type="PANTHER" id="PTHR30509:SF9">
    <property type="entry name" value="MULTIDRUG RESISTANCE PROTEIN MDTO"/>
    <property type="match status" value="1"/>
</dbReference>
<feature type="transmembrane region" description="Helical" evidence="7">
    <location>
        <begin position="118"/>
        <end position="138"/>
    </location>
</feature>
<evidence type="ECO:0000313" key="8">
    <source>
        <dbReference type="EMBL" id="GAA0520968.1"/>
    </source>
</evidence>
<evidence type="ECO:0000256" key="3">
    <source>
        <dbReference type="ARBA" id="ARBA00022475"/>
    </source>
</evidence>
<evidence type="ECO:0008006" key="10">
    <source>
        <dbReference type="Google" id="ProtNLM"/>
    </source>
</evidence>
<feature type="transmembrane region" description="Helical" evidence="7">
    <location>
        <begin position="144"/>
        <end position="165"/>
    </location>
</feature>
<feature type="transmembrane region" description="Helical" evidence="7">
    <location>
        <begin position="476"/>
        <end position="499"/>
    </location>
</feature>
<protein>
    <recommendedName>
        <fullName evidence="10">Membrane protein YccC</fullName>
    </recommendedName>
</protein>
<evidence type="ECO:0000256" key="6">
    <source>
        <dbReference type="ARBA" id="ARBA00023136"/>
    </source>
</evidence>
<accession>A0ABP3MK74</accession>
<name>A0ABP3MK74_9BURK</name>
<evidence type="ECO:0000256" key="2">
    <source>
        <dbReference type="ARBA" id="ARBA00022448"/>
    </source>
</evidence>
<comment type="caution">
    <text evidence="8">The sequence shown here is derived from an EMBL/GenBank/DDBJ whole genome shotgun (WGS) entry which is preliminary data.</text>
</comment>
<feature type="transmembrane region" description="Helical" evidence="7">
    <location>
        <begin position="20"/>
        <end position="45"/>
    </location>
</feature>
<keyword evidence="6 7" id="KW-0472">Membrane</keyword>
<sequence>MHIQPFLLFPALRHPASRSYALRLAAASILAMAAATAFSIANPWWAAMAVWMIGQPTRGLLLERSLMQLLGTLAGGLAAVGLAALTDGAPALLLTALCVWLGLCCGASNLLRHQRAYGAALCGLTTAVIVVLTVGTPLDTATFATARMLDNMIGIAASLLVIALWNPPSPAAALLEKTRDLLCATLAHAALQLGPELPTDLVPRARRLVAALAELETTAEDATAGSLSQRRRLKPLRGLLAGLLDLVAVMPALRQHATALAPAHAEDLDQLRASLDDLAETIQAGRGTSLAIVRTATRRLRGADPLFDTCLDEFEQALAAIAASYRNMAATLPEPAASASVHHPDIAGVRIAAWRGVAIPALAAGAWLASGWEPLRYLMLGACIFTALFASVDEPVPLMRRVLAGATAAAVAAFAWRVGIAPVVSHPWLSLALASPLILAAATAQAHRGTAFIGLAFNMLFAVLAQPVNIGPAEPMALLTVELMLLTGIACSYAAYRWLIPMTTQRRRRHLHRAIRAEIAAIAQQAGTPARAVRHLARLRFLILALIARSGTEAATADGALAALSLGHALARMGHMLDRRPDAPEAPWIGQALHTMSKPLAMPHDAGATLQNYATRARAAGASATMPAVRWLEEAAEHLTEHTAFFRTQPARKAWAPQVADLSSSRARQGRERA</sequence>
<dbReference type="RefSeq" id="WP_176400756.1">
    <property type="nucleotide sequence ID" value="NZ_BAAAEN010000020.1"/>
</dbReference>
<organism evidence="8 9">
    <name type="scientific">Pigmentiphaga daeguensis</name>
    <dbReference type="NCBI Taxonomy" id="414049"/>
    <lineage>
        <taxon>Bacteria</taxon>
        <taxon>Pseudomonadati</taxon>
        <taxon>Pseudomonadota</taxon>
        <taxon>Betaproteobacteria</taxon>
        <taxon>Burkholderiales</taxon>
        <taxon>Alcaligenaceae</taxon>
        <taxon>Pigmentiphaga</taxon>
    </lineage>
</organism>
<evidence type="ECO:0000256" key="4">
    <source>
        <dbReference type="ARBA" id="ARBA00022692"/>
    </source>
</evidence>
<keyword evidence="3" id="KW-1003">Cell membrane</keyword>
<dbReference type="PANTHER" id="PTHR30509">
    <property type="entry name" value="P-HYDROXYBENZOIC ACID EFFLUX PUMP SUBUNIT-RELATED"/>
    <property type="match status" value="1"/>
</dbReference>
<dbReference type="InterPro" id="IPR006726">
    <property type="entry name" value="PHBA_efflux_AaeB/fusaric-R"/>
</dbReference>
<evidence type="ECO:0000256" key="7">
    <source>
        <dbReference type="SAM" id="Phobius"/>
    </source>
</evidence>
<feature type="transmembrane region" description="Helical" evidence="7">
    <location>
        <begin position="352"/>
        <end position="369"/>
    </location>
</feature>
<feature type="transmembrane region" description="Helical" evidence="7">
    <location>
        <begin position="66"/>
        <end position="85"/>
    </location>
</feature>
<proteinExistence type="predicted"/>
<feature type="transmembrane region" description="Helical" evidence="7">
    <location>
        <begin position="402"/>
        <end position="420"/>
    </location>
</feature>
<feature type="transmembrane region" description="Helical" evidence="7">
    <location>
        <begin position="375"/>
        <end position="390"/>
    </location>
</feature>
<keyword evidence="9" id="KW-1185">Reference proteome</keyword>
<feature type="transmembrane region" description="Helical" evidence="7">
    <location>
        <begin position="451"/>
        <end position="470"/>
    </location>
</feature>
<feature type="transmembrane region" description="Helical" evidence="7">
    <location>
        <begin position="426"/>
        <end position="444"/>
    </location>
</feature>
<comment type="subcellular location">
    <subcellularLocation>
        <location evidence="1">Cell membrane</location>
        <topology evidence="1">Multi-pass membrane protein</topology>
    </subcellularLocation>
</comment>
<evidence type="ECO:0000256" key="1">
    <source>
        <dbReference type="ARBA" id="ARBA00004651"/>
    </source>
</evidence>
<dbReference type="Pfam" id="PF04632">
    <property type="entry name" value="FUSC"/>
    <property type="match status" value="1"/>
</dbReference>
<dbReference type="Proteomes" id="UP001501706">
    <property type="component" value="Unassembled WGS sequence"/>
</dbReference>
<dbReference type="EMBL" id="BAAAEN010000020">
    <property type="protein sequence ID" value="GAA0520968.1"/>
    <property type="molecule type" value="Genomic_DNA"/>
</dbReference>
<evidence type="ECO:0000313" key="9">
    <source>
        <dbReference type="Proteomes" id="UP001501706"/>
    </source>
</evidence>
<feature type="transmembrane region" description="Helical" evidence="7">
    <location>
        <begin position="91"/>
        <end position="111"/>
    </location>
</feature>
<gene>
    <name evidence="8" type="ORF">GCM10009097_43120</name>
</gene>
<reference evidence="9" key="1">
    <citation type="journal article" date="2019" name="Int. J. Syst. Evol. Microbiol.">
        <title>The Global Catalogue of Microorganisms (GCM) 10K type strain sequencing project: providing services to taxonomists for standard genome sequencing and annotation.</title>
        <authorList>
            <consortium name="The Broad Institute Genomics Platform"/>
            <consortium name="The Broad Institute Genome Sequencing Center for Infectious Disease"/>
            <person name="Wu L."/>
            <person name="Ma J."/>
        </authorList>
    </citation>
    <scope>NUCLEOTIDE SEQUENCE [LARGE SCALE GENOMIC DNA]</scope>
    <source>
        <strain evidence="9">JCM 14330</strain>
    </source>
</reference>
<keyword evidence="5 7" id="KW-1133">Transmembrane helix</keyword>